<organism evidence="1 2">
    <name type="scientific">Salinispira pacifica</name>
    <dbReference type="NCBI Taxonomy" id="1307761"/>
    <lineage>
        <taxon>Bacteria</taxon>
        <taxon>Pseudomonadati</taxon>
        <taxon>Spirochaetota</taxon>
        <taxon>Spirochaetia</taxon>
        <taxon>Spirochaetales</taxon>
        <taxon>Spirochaetaceae</taxon>
        <taxon>Salinispira</taxon>
    </lineage>
</organism>
<evidence type="ECO:0000313" key="1">
    <source>
        <dbReference type="EMBL" id="AHC14397.1"/>
    </source>
</evidence>
<dbReference type="Gene3D" id="2.70.70.10">
    <property type="entry name" value="Glucose Permease (Domain IIA)"/>
    <property type="match status" value="1"/>
</dbReference>
<dbReference type="RefSeq" id="WP_024267328.1">
    <property type="nucleotide sequence ID" value="NC_023035.1"/>
</dbReference>
<dbReference type="CDD" id="cd12797">
    <property type="entry name" value="M23_peptidase"/>
    <property type="match status" value="1"/>
</dbReference>
<dbReference type="KEGG" id="slr:L21SP2_0979"/>
<dbReference type="PATRIC" id="fig|1307761.3.peg.977"/>
<keyword evidence="2" id="KW-1185">Reference proteome</keyword>
<dbReference type="HOGENOM" id="CLU_344487_0_0_12"/>
<dbReference type="EMBL" id="CP006939">
    <property type="protein sequence ID" value="AHC14397.1"/>
    <property type="molecule type" value="Genomic_DNA"/>
</dbReference>
<evidence type="ECO:0000313" key="2">
    <source>
        <dbReference type="Proteomes" id="UP000018680"/>
    </source>
</evidence>
<dbReference type="eggNOG" id="COG3210">
    <property type="taxonomic scope" value="Bacteria"/>
</dbReference>
<dbReference type="SUPFAM" id="SSF51261">
    <property type="entry name" value="Duplicated hybrid motif"/>
    <property type="match status" value="1"/>
</dbReference>
<gene>
    <name evidence="1" type="ORF">L21SP2_0979</name>
</gene>
<name>V5WF18_9SPIO</name>
<dbReference type="OrthoDB" id="366002at2"/>
<protein>
    <submittedName>
        <fullName evidence="1">Uncharacterized protein</fullName>
    </submittedName>
</protein>
<dbReference type="Proteomes" id="UP000018680">
    <property type="component" value="Chromosome"/>
</dbReference>
<dbReference type="AlphaFoldDB" id="V5WF18"/>
<accession>V5WF18</accession>
<sequence length="821" mass="86884">MPDNEKTGSRSKMKDNFKYEGDGEMGRIMSDFLMYNMREGRGMSEAAKPVYERRMWDDDGSWIEAPSIRGVVNIGVSITASFLAPGVGGALMGAALNLVDDAMFTAMDVQNGVMTADEAWVSMGKQALSSVASAAIGQIGPTGDAFKALGAGAKVGLTLGHQVATNTVTGAINAIEYSSEGGWGYNGEAFRESVVGKQALAGYVGSVAGGMVQHSIADSSLFGFVGEDYANGMATATMAGNLVRMGTDYAITGSTSINLANINGVGLFEVNLGRDGIRGSISSGGYDMSMGTIINSIKGIGTLQTSADIGKKFDGDLEVAMRGLSSYGLDETDEYFRQLMNGEAEITIADGDGTALTEYDAETQTKRTRIDHAGDGQFAGIQLGVVLAHEAFRNGIDDGERGQQIETSEAVFGHTVAAGMAAGIYGDSSISQAMLDEVELLREAQRTKDFSKFSAHVAANYDSSKDYWKLTAEGELINDGDGWLRDENGDLVRNENGDPIGANGVETGLLNILYGGTSGRSYDNFSDEEIATAQQLMVQSGMTSTDVPMHERMWTGNADNIHVPGLGSVPVNLTALNMGKKLDMNSVMSKTGDSIATEAFVNYYYGEAHDAAKSGFSQLSSAMSNVPLTAQGRFGRLSATMTDFYGNGSAVAQKLSQEYGLEGEDFFGPSTNDKHSLGMHKGNDFGMPEGTAVPSIFSGVASVIDRTDDYDPLTGEDSSGLNVQSRIGFTFEDLFIDTGVDSNSMHFSSIPEDLEVGSEISSNMTIGYAGDSGASDGSHLHQQFTLRRGYGKPATMDQANPYRARQNSFLDFVGAPLIGAS</sequence>
<proteinExistence type="predicted"/>
<reference evidence="1 2" key="1">
    <citation type="journal article" date="2015" name="Stand. Genomic Sci.">
        <title>Complete genome sequence and description of Salinispira pacifica gen. nov., sp. nov., a novel spirochaete isolated form a hypersaline microbial mat.</title>
        <authorList>
            <person name="Ben Hania W."/>
            <person name="Joseph M."/>
            <person name="Schumann P."/>
            <person name="Bunk B."/>
            <person name="Fiebig A."/>
            <person name="Sproer C."/>
            <person name="Klenk H.P."/>
            <person name="Fardeau M.L."/>
            <person name="Spring S."/>
        </authorList>
    </citation>
    <scope>NUCLEOTIDE SEQUENCE [LARGE SCALE GENOMIC DNA]</scope>
    <source>
        <strain evidence="1 2">L21-RPul-D2</strain>
    </source>
</reference>
<dbReference type="InterPro" id="IPR011055">
    <property type="entry name" value="Dup_hybrid_motif"/>
</dbReference>